<dbReference type="AlphaFoldDB" id="A0A8S1UUA5"/>
<proteinExistence type="predicted"/>
<organism evidence="1 2">
    <name type="scientific">Paramecium pentaurelia</name>
    <dbReference type="NCBI Taxonomy" id="43138"/>
    <lineage>
        <taxon>Eukaryota</taxon>
        <taxon>Sar</taxon>
        <taxon>Alveolata</taxon>
        <taxon>Ciliophora</taxon>
        <taxon>Intramacronucleata</taxon>
        <taxon>Oligohymenophorea</taxon>
        <taxon>Peniculida</taxon>
        <taxon>Parameciidae</taxon>
        <taxon>Paramecium</taxon>
    </lineage>
</organism>
<evidence type="ECO:0000313" key="1">
    <source>
        <dbReference type="EMBL" id="CAD8167827.1"/>
    </source>
</evidence>
<dbReference type="PANTHER" id="PTHR45333">
    <property type="entry name" value="MEMBRANE PROTEIN-RELATED"/>
    <property type="match status" value="1"/>
</dbReference>
<reference evidence="1" key="1">
    <citation type="submission" date="2021-01" db="EMBL/GenBank/DDBJ databases">
        <authorList>
            <consortium name="Genoscope - CEA"/>
            <person name="William W."/>
        </authorList>
    </citation>
    <scope>NUCLEOTIDE SEQUENCE</scope>
</reference>
<protein>
    <submittedName>
        <fullName evidence="1">Uncharacterized protein</fullName>
    </submittedName>
</protein>
<sequence length="343" mass="40520">MINCTHHFQNPITLIYKAPHKCQFYRILCSECQNEHGVILKHTIPLKIFREISMKKLKDTNLNDTTELTKQRLAFKSLLSQTELMLNKIWEELSQSIKQVYDQIEKENQSYLNLINENTNLAESSYKDLEKLVNIVEGQTLIDWNEQKNSQMIELDKTMNWGTIILRHLLKCLTKESNRSNHQLKFNIIKKNYQKKFVKGKKISLKYQRPSRIQMNLSIKSFLKYQFYEFLNNNQENIKDVKKQVKIITNVLKNIQDHQFSKDDYSSETFEKARQDLLKRLKDNKEVIDFIKFIVLLTSLDVKFIQGGSNGLSLLVQMKVDIRNQSFENIRMKNTSLIGGNFV</sequence>
<dbReference type="Proteomes" id="UP000689195">
    <property type="component" value="Unassembled WGS sequence"/>
</dbReference>
<dbReference type="EMBL" id="CAJJDO010000048">
    <property type="protein sequence ID" value="CAD8167827.1"/>
    <property type="molecule type" value="Genomic_DNA"/>
</dbReference>
<dbReference type="PANTHER" id="PTHR45333:SF1">
    <property type="entry name" value="CHROMOSOME UNDETERMINED SCAFFOLD_625, WHOLE GENOME SHOTGUN SEQUENCE"/>
    <property type="match status" value="1"/>
</dbReference>
<accession>A0A8S1UUA5</accession>
<name>A0A8S1UUA5_9CILI</name>
<gene>
    <name evidence="1" type="ORF">PPENT_87.1.T0480017</name>
</gene>
<comment type="caution">
    <text evidence="1">The sequence shown here is derived from an EMBL/GenBank/DDBJ whole genome shotgun (WGS) entry which is preliminary data.</text>
</comment>
<keyword evidence="2" id="KW-1185">Reference proteome</keyword>
<evidence type="ECO:0000313" key="2">
    <source>
        <dbReference type="Proteomes" id="UP000689195"/>
    </source>
</evidence>